<name>A0A2H4P7N8_9CAUD</name>
<sequence length="84" mass="9370">MAVRNFVSIQVQPTILTGRGAELVSIKNGDSTHWSIYLRKPEGTVEWLEDIAINKGNPGTAFSKAHIRAAELSMQYQLPIEKVF</sequence>
<protein>
    <submittedName>
        <fullName evidence="1">Uncharacterized protein</fullName>
    </submittedName>
</protein>
<keyword evidence="2" id="KW-1185">Reference proteome</keyword>
<proteinExistence type="predicted"/>
<dbReference type="Proteomes" id="UP000241592">
    <property type="component" value="Segment"/>
</dbReference>
<accession>A0A2H4P7N8</accession>
<dbReference type="EMBL" id="MG018927">
    <property type="protein sequence ID" value="ATW58050.1"/>
    <property type="molecule type" value="Genomic_DNA"/>
</dbReference>
<evidence type="ECO:0000313" key="2">
    <source>
        <dbReference type="Proteomes" id="UP000241592"/>
    </source>
</evidence>
<gene>
    <name evidence="1" type="ORF">CNR34_00117</name>
</gene>
<reference evidence="1 2" key="1">
    <citation type="submission" date="2017-09" db="EMBL/GenBank/DDBJ databases">
        <authorList>
            <person name="Ehlers B."/>
            <person name="Leendertz F.H."/>
        </authorList>
    </citation>
    <scope>NUCLEOTIDE SEQUENCE [LARGE SCALE GENOMIC DNA]</scope>
</reference>
<evidence type="ECO:0000313" key="1">
    <source>
        <dbReference type="EMBL" id="ATW58050.1"/>
    </source>
</evidence>
<organism evidence="1 2">
    <name type="scientific">Pseudomonas phage nickie</name>
    <dbReference type="NCBI Taxonomy" id="2048977"/>
    <lineage>
        <taxon>Viruses</taxon>
        <taxon>Duplodnaviria</taxon>
        <taxon>Heunggongvirae</taxon>
        <taxon>Uroviricota</taxon>
        <taxon>Caudoviricetes</taxon>
        <taxon>Nickievirus</taxon>
        <taxon>Nickievirus nickie</taxon>
    </lineage>
</organism>